<dbReference type="RefSeq" id="WP_067594819.1">
    <property type="nucleotide sequence ID" value="NZ_JAAFZG010000003.1"/>
</dbReference>
<evidence type="ECO:0000313" key="2">
    <source>
        <dbReference type="Proteomes" id="UP000076512"/>
    </source>
</evidence>
<proteinExistence type="predicted"/>
<protein>
    <submittedName>
        <fullName evidence="1">Uncharacterized protein</fullName>
    </submittedName>
</protein>
<sequence>MRREFPRGALAAAPGYTELVVVHAVRAWPFPYAECRTGAGELVPIPVSRLTRIRWNFEDPT</sequence>
<dbReference type="EMBL" id="LWGR01000013">
    <property type="protein sequence ID" value="KZM70940.1"/>
    <property type="molecule type" value="Genomic_DNA"/>
</dbReference>
<accession>A0A164K1S0</accession>
<dbReference type="AlphaFoldDB" id="A0A164K1S0"/>
<name>A0A164K1S0_9NOCA</name>
<organism evidence="1 2">
    <name type="scientific">Nocardia terpenica</name>
    <dbReference type="NCBI Taxonomy" id="455432"/>
    <lineage>
        <taxon>Bacteria</taxon>
        <taxon>Bacillati</taxon>
        <taxon>Actinomycetota</taxon>
        <taxon>Actinomycetes</taxon>
        <taxon>Mycobacteriales</taxon>
        <taxon>Nocardiaceae</taxon>
        <taxon>Nocardia</taxon>
    </lineage>
</organism>
<reference evidence="1 2" key="1">
    <citation type="submission" date="2016-04" db="EMBL/GenBank/DDBJ databases">
        <authorList>
            <person name="Evans L.H."/>
            <person name="Alamgir A."/>
            <person name="Owens N."/>
            <person name="Weber N.D."/>
            <person name="Virtaneva K."/>
            <person name="Barbian K."/>
            <person name="Babar A."/>
            <person name="Rosenke K."/>
        </authorList>
    </citation>
    <scope>NUCLEOTIDE SEQUENCE [LARGE SCALE GENOMIC DNA]</scope>
    <source>
        <strain evidence="1 2">IFM 0406</strain>
    </source>
</reference>
<dbReference type="STRING" id="455432.AWN90_41180"/>
<keyword evidence="2" id="KW-1185">Reference proteome</keyword>
<comment type="caution">
    <text evidence="1">The sequence shown here is derived from an EMBL/GenBank/DDBJ whole genome shotgun (WGS) entry which is preliminary data.</text>
</comment>
<gene>
    <name evidence="1" type="ORF">AWN90_41180</name>
</gene>
<evidence type="ECO:0000313" key="1">
    <source>
        <dbReference type="EMBL" id="KZM70940.1"/>
    </source>
</evidence>
<dbReference type="Proteomes" id="UP000076512">
    <property type="component" value="Unassembled WGS sequence"/>
</dbReference>